<proteinExistence type="predicted"/>
<feature type="compositionally biased region" description="Polar residues" evidence="2">
    <location>
        <begin position="39"/>
        <end position="61"/>
    </location>
</feature>
<feature type="coiled-coil region" evidence="1">
    <location>
        <begin position="138"/>
        <end position="172"/>
    </location>
</feature>
<evidence type="ECO:0000313" key="4">
    <source>
        <dbReference type="Proteomes" id="UP000785200"/>
    </source>
</evidence>
<keyword evidence="1" id="KW-0175">Coiled coil</keyword>
<feature type="region of interest" description="Disordered" evidence="2">
    <location>
        <begin position="1"/>
        <end position="98"/>
    </location>
</feature>
<feature type="compositionally biased region" description="Basic and acidic residues" evidence="2">
    <location>
        <begin position="380"/>
        <end position="392"/>
    </location>
</feature>
<feature type="compositionally biased region" description="Low complexity" evidence="2">
    <location>
        <begin position="23"/>
        <end position="38"/>
    </location>
</feature>
<gene>
    <name evidence="3" type="ORF">D0Z07_9158</name>
</gene>
<protein>
    <submittedName>
        <fullName evidence="3">Uncharacterized protein</fullName>
    </submittedName>
</protein>
<feature type="region of interest" description="Disordered" evidence="2">
    <location>
        <begin position="270"/>
        <end position="310"/>
    </location>
</feature>
<feature type="region of interest" description="Disordered" evidence="2">
    <location>
        <begin position="505"/>
        <end position="567"/>
    </location>
</feature>
<dbReference type="EMBL" id="VNKQ01000020">
    <property type="protein sequence ID" value="KAG0645003.1"/>
    <property type="molecule type" value="Genomic_DNA"/>
</dbReference>
<dbReference type="Proteomes" id="UP000785200">
    <property type="component" value="Unassembled WGS sequence"/>
</dbReference>
<feature type="region of interest" description="Disordered" evidence="2">
    <location>
        <begin position="352"/>
        <end position="395"/>
    </location>
</feature>
<keyword evidence="4" id="KW-1185">Reference proteome</keyword>
<sequence>MSRRDSDSFLPSGAMPSPPLFMPPSSSISPTMIPRSMPTNMDSYISPLTTSIHSPRNSSRSPARKPKPYILQHSCNSPSQKQPISPPKTRSASAELHPERLIDDWRNYTAKLRDQFAGERAHMEADRKRAEELMVDERSLWDEERNDMQAKISQLEQRLSQLEQSLENRGRLGGSVRGSRDTSMNRIQPGITQRQSIQQHALSFTSPGSNAVSVTNSVDGIPSRGVIPQESGRWPDGSPFYAPAARNPSRTFSSSSLPLDTLRVDDITAPRESAIRVTSKELTPSDFGPQSPSTHPPHRESSLDTIPETEPEKAITHDSIDISLIQPELEGVSIKASAVSPRFVAKVMSPDFSPVKLSPNIKPPTRDIDAAPLSRNGSLRSRDSKENSRGKLDTSTVMTHPVDRRLTMHAGHTPNHSISKFDFIESGAATPTQQTSDSHSHPTHTDTQIEHIHQPSIAHFDGAREGSGYGDMEDEDRELTGQLGLTNVKHKDDAFLAQLHERLEEAKKSEGVSPSESMSNRSEEVGLRNNTVRARMDDAENEDKEVDEMPRLKLKASTNFGRPLGSM</sequence>
<dbReference type="OrthoDB" id="5427699at2759"/>
<evidence type="ECO:0000256" key="2">
    <source>
        <dbReference type="SAM" id="MobiDB-lite"/>
    </source>
</evidence>
<comment type="caution">
    <text evidence="3">The sequence shown here is derived from an EMBL/GenBank/DDBJ whole genome shotgun (WGS) entry which is preliminary data.</text>
</comment>
<accession>A0A9P6VDH0</accession>
<organism evidence="3 4">
    <name type="scientific">Hyphodiscus hymeniophilus</name>
    <dbReference type="NCBI Taxonomy" id="353542"/>
    <lineage>
        <taxon>Eukaryota</taxon>
        <taxon>Fungi</taxon>
        <taxon>Dikarya</taxon>
        <taxon>Ascomycota</taxon>
        <taxon>Pezizomycotina</taxon>
        <taxon>Leotiomycetes</taxon>
        <taxon>Helotiales</taxon>
        <taxon>Hyphodiscaceae</taxon>
        <taxon>Hyphodiscus</taxon>
    </lineage>
</organism>
<reference evidence="3" key="1">
    <citation type="submission" date="2019-07" db="EMBL/GenBank/DDBJ databases">
        <title>Hyphodiscus hymeniophilus genome sequencing and assembly.</title>
        <authorList>
            <person name="Kramer G."/>
            <person name="Nodwell J."/>
        </authorList>
    </citation>
    <scope>NUCLEOTIDE SEQUENCE</scope>
    <source>
        <strain evidence="3">ATCC 34498</strain>
    </source>
</reference>
<evidence type="ECO:0000313" key="3">
    <source>
        <dbReference type="EMBL" id="KAG0645003.1"/>
    </source>
</evidence>
<evidence type="ECO:0000256" key="1">
    <source>
        <dbReference type="SAM" id="Coils"/>
    </source>
</evidence>
<dbReference type="AlphaFoldDB" id="A0A9P6VDH0"/>
<name>A0A9P6VDH0_9HELO</name>